<feature type="compositionally biased region" description="Polar residues" evidence="4">
    <location>
        <begin position="500"/>
        <end position="509"/>
    </location>
</feature>
<dbReference type="SUPFAM" id="SSF52058">
    <property type="entry name" value="L domain-like"/>
    <property type="match status" value="1"/>
</dbReference>
<dbReference type="GO" id="GO:0005886">
    <property type="term" value="C:plasma membrane"/>
    <property type="evidence" value="ECO:0007669"/>
    <property type="project" value="TreeGrafter"/>
</dbReference>
<dbReference type="SUPFAM" id="SSF57414">
    <property type="entry name" value="Hairpin loop containing domain-like"/>
    <property type="match status" value="1"/>
</dbReference>
<dbReference type="Pfam" id="PF00024">
    <property type="entry name" value="PAN_1"/>
    <property type="match status" value="1"/>
</dbReference>
<dbReference type="PANTHER" id="PTHR24369:SF211">
    <property type="entry name" value="LEUCINE-RICH REPEAT-CONTAINING PROTEIN 15-LIKE"/>
    <property type="match status" value="1"/>
</dbReference>
<dbReference type="Gene3D" id="3.80.10.10">
    <property type="entry name" value="Ribonuclease Inhibitor"/>
    <property type="match status" value="2"/>
</dbReference>
<reference evidence="7" key="1">
    <citation type="submission" date="2022-01" db="EMBL/GenBank/DDBJ databases">
        <authorList>
            <person name="Braso-Vives M."/>
        </authorList>
    </citation>
    <scope>NUCLEOTIDE SEQUENCE</scope>
</reference>
<dbReference type="InterPro" id="IPR003609">
    <property type="entry name" value="Pan_app"/>
</dbReference>
<gene>
    <name evidence="7" type="primary">RTN4R</name>
    <name evidence="7" type="ORF">BLAG_LOCUS9101</name>
</gene>
<dbReference type="FunFam" id="3.80.10.10:FF:000732">
    <property type="entry name" value="GD11101"/>
    <property type="match status" value="1"/>
</dbReference>
<dbReference type="InterPro" id="IPR032675">
    <property type="entry name" value="LRR_dom_sf"/>
</dbReference>
<feature type="compositionally biased region" description="Basic residues" evidence="4">
    <location>
        <begin position="532"/>
        <end position="557"/>
    </location>
</feature>
<evidence type="ECO:0000256" key="1">
    <source>
        <dbReference type="ARBA" id="ARBA00022614"/>
    </source>
</evidence>
<dbReference type="EMBL" id="OV696701">
    <property type="protein sequence ID" value="CAH1247434.1"/>
    <property type="molecule type" value="Genomic_DNA"/>
</dbReference>
<evidence type="ECO:0000259" key="6">
    <source>
        <dbReference type="PROSITE" id="PS50948"/>
    </source>
</evidence>
<feature type="compositionally biased region" description="Basic and acidic residues" evidence="4">
    <location>
        <begin position="558"/>
        <end position="578"/>
    </location>
</feature>
<sequence length="578" mass="65680">MAERTQRDLPPVCLGFLMVFLLAQTVAGVSVRSCAFQLRCTCITYSDGRVKVSCNRQELTTVPAPTDRNVTASFYLERNLISNIVPGSFSGMRKLEWLSLNGNKLRSIAAGVFSDLPKLQHLDLSRNKITSIAKDAFRKLPRLEWLKMSQNRLSSIDGGIFSDLSKLGEFFLDGNKLTSIGQDTFIGLTTLRYLMIHDNEIGTVEEGAFNDLTSLLGLHLAGNRLTFLDGEELVQLNKLAYFSLDNNPWHCDCRLQKLVDYLRQNRENIKTPSGQAAPLPNCTTPAALLGQNLLSQTEDTLQEQCLPSSQPPKPSPPPTDIMKQFRWTPGVAASMLNHEEVTPLFNIATVRDCAVLCWSRGKSECLSFEFMPVIQKCVLRKGNTYTVGFRLRIEPGVAFYELREELKPQFKIYGRAFGRRRPGRNGKSKNKKDKNKERERKKGGRRRNKKKDRTGKKKERNDRKRGKRNRKERRRQRKSKEKGNDSNLVWMRKEGPGSPPSDQSENVTMATDVGADDGAILAVPTKKEDAKQKRRLRKGKKKGNRKGKAKKKVKQRKTFKEMNRRNEITRNDSDYPVV</sequence>
<dbReference type="Proteomes" id="UP000838412">
    <property type="component" value="Chromosome 16"/>
</dbReference>
<dbReference type="PROSITE" id="PS50948">
    <property type="entry name" value="PAN"/>
    <property type="match status" value="1"/>
</dbReference>
<dbReference type="InterPro" id="IPR001611">
    <property type="entry name" value="Leu-rich_rpt"/>
</dbReference>
<organism evidence="7 8">
    <name type="scientific">Branchiostoma lanceolatum</name>
    <name type="common">Common lancelet</name>
    <name type="synonym">Amphioxus lanceolatum</name>
    <dbReference type="NCBI Taxonomy" id="7740"/>
    <lineage>
        <taxon>Eukaryota</taxon>
        <taxon>Metazoa</taxon>
        <taxon>Chordata</taxon>
        <taxon>Cephalochordata</taxon>
        <taxon>Leptocardii</taxon>
        <taxon>Amphioxiformes</taxon>
        <taxon>Branchiostomatidae</taxon>
        <taxon>Branchiostoma</taxon>
    </lineage>
</organism>
<dbReference type="AlphaFoldDB" id="A0A8K0EBZ9"/>
<protein>
    <submittedName>
        <fullName evidence="7">RTN4R protein</fullName>
    </submittedName>
</protein>
<accession>A0A8K0EBZ9</accession>
<feature type="compositionally biased region" description="Basic residues" evidence="4">
    <location>
        <begin position="441"/>
        <end position="480"/>
    </location>
</feature>
<evidence type="ECO:0000256" key="5">
    <source>
        <dbReference type="SAM" id="SignalP"/>
    </source>
</evidence>
<feature type="chain" id="PRO_5035456417" evidence="5">
    <location>
        <begin position="29"/>
        <end position="578"/>
    </location>
</feature>
<feature type="compositionally biased region" description="Basic residues" evidence="4">
    <location>
        <begin position="417"/>
        <end position="433"/>
    </location>
</feature>
<keyword evidence="8" id="KW-1185">Reference proteome</keyword>
<keyword evidence="2 5" id="KW-0732">Signal</keyword>
<evidence type="ECO:0000256" key="4">
    <source>
        <dbReference type="SAM" id="MobiDB-lite"/>
    </source>
</evidence>
<dbReference type="InterPro" id="IPR050541">
    <property type="entry name" value="LRR_TM_domain-containing"/>
</dbReference>
<evidence type="ECO:0000256" key="2">
    <source>
        <dbReference type="ARBA" id="ARBA00022729"/>
    </source>
</evidence>
<keyword evidence="1" id="KW-0433">Leucine-rich repeat</keyword>
<feature type="compositionally biased region" description="Pro residues" evidence="4">
    <location>
        <begin position="309"/>
        <end position="319"/>
    </location>
</feature>
<dbReference type="InterPro" id="IPR003591">
    <property type="entry name" value="Leu-rich_rpt_typical-subtyp"/>
</dbReference>
<dbReference type="InterPro" id="IPR000483">
    <property type="entry name" value="Cys-rich_flank_reg_C"/>
</dbReference>
<feature type="domain" description="Apple" evidence="6">
    <location>
        <begin position="305"/>
        <end position="404"/>
    </location>
</feature>
<dbReference type="SMART" id="SM00082">
    <property type="entry name" value="LRRCT"/>
    <property type="match status" value="1"/>
</dbReference>
<dbReference type="Gene3D" id="3.50.4.10">
    <property type="entry name" value="Hepatocyte Growth Factor"/>
    <property type="match status" value="1"/>
</dbReference>
<evidence type="ECO:0000313" key="7">
    <source>
        <dbReference type="EMBL" id="CAH1247434.1"/>
    </source>
</evidence>
<feature type="region of interest" description="Disordered" evidence="4">
    <location>
        <begin position="415"/>
        <end position="578"/>
    </location>
</feature>
<keyword evidence="3" id="KW-0677">Repeat</keyword>
<evidence type="ECO:0000256" key="3">
    <source>
        <dbReference type="ARBA" id="ARBA00022737"/>
    </source>
</evidence>
<dbReference type="PROSITE" id="PS51450">
    <property type="entry name" value="LRR"/>
    <property type="match status" value="1"/>
</dbReference>
<name>A0A8K0EBZ9_BRALA</name>
<proteinExistence type="predicted"/>
<dbReference type="Pfam" id="PF13855">
    <property type="entry name" value="LRR_8"/>
    <property type="match status" value="2"/>
</dbReference>
<dbReference type="PANTHER" id="PTHR24369">
    <property type="entry name" value="ANTIGEN BSP, PUTATIVE-RELATED"/>
    <property type="match status" value="1"/>
</dbReference>
<dbReference type="OrthoDB" id="6363818at2759"/>
<feature type="region of interest" description="Disordered" evidence="4">
    <location>
        <begin position="300"/>
        <end position="319"/>
    </location>
</feature>
<evidence type="ECO:0000313" key="8">
    <source>
        <dbReference type="Proteomes" id="UP000838412"/>
    </source>
</evidence>
<dbReference type="SMART" id="SM00369">
    <property type="entry name" value="LRR_TYP"/>
    <property type="match status" value="6"/>
</dbReference>
<feature type="signal peptide" evidence="5">
    <location>
        <begin position="1"/>
        <end position="28"/>
    </location>
</feature>